<keyword evidence="2" id="KW-1185">Reference proteome</keyword>
<dbReference type="AlphaFoldDB" id="A0A4Y7QI07"/>
<gene>
    <name evidence="1" type="ORF">BD410DRAFT_800528</name>
</gene>
<dbReference type="Proteomes" id="UP000294933">
    <property type="component" value="Unassembled WGS sequence"/>
</dbReference>
<evidence type="ECO:0000313" key="1">
    <source>
        <dbReference type="EMBL" id="TDL26742.1"/>
    </source>
</evidence>
<dbReference type="VEuPathDB" id="FungiDB:BD410DRAFT_800528"/>
<accession>A0A4Y7QI07</accession>
<name>A0A4Y7QI07_9AGAM</name>
<evidence type="ECO:0000313" key="2">
    <source>
        <dbReference type="Proteomes" id="UP000294933"/>
    </source>
</evidence>
<dbReference type="OrthoDB" id="3357985at2759"/>
<proteinExistence type="predicted"/>
<dbReference type="EMBL" id="ML170161">
    <property type="protein sequence ID" value="TDL26742.1"/>
    <property type="molecule type" value="Genomic_DNA"/>
</dbReference>
<protein>
    <submittedName>
        <fullName evidence="1">Uncharacterized protein</fullName>
    </submittedName>
</protein>
<sequence length="205" mass="23451">MPNIEDIQIVDKVLDAAIKYEMERAVQEMCVLLTRNFCEHSPFRVYMLACKHKLKEEAKLAAKACLRVPIAGVFMPELASISGLEYFRLLDYQNKTSLAADAIMTLDSSGPKFWGLFHTRSSCGPQGMSKWWSQFISLALPILRKCPRSNAFFEPALLYPTLDCVAQCQQCRNESVIKDWTLLERLLKQEIHLRTENIELDLSGF</sequence>
<organism evidence="1 2">
    <name type="scientific">Rickenella mellea</name>
    <dbReference type="NCBI Taxonomy" id="50990"/>
    <lineage>
        <taxon>Eukaryota</taxon>
        <taxon>Fungi</taxon>
        <taxon>Dikarya</taxon>
        <taxon>Basidiomycota</taxon>
        <taxon>Agaricomycotina</taxon>
        <taxon>Agaricomycetes</taxon>
        <taxon>Hymenochaetales</taxon>
        <taxon>Rickenellaceae</taxon>
        <taxon>Rickenella</taxon>
    </lineage>
</organism>
<reference evidence="1 2" key="1">
    <citation type="submission" date="2018-06" db="EMBL/GenBank/DDBJ databases">
        <title>A transcriptomic atlas of mushroom development highlights an independent origin of complex multicellularity.</title>
        <authorList>
            <consortium name="DOE Joint Genome Institute"/>
            <person name="Krizsan K."/>
            <person name="Almasi E."/>
            <person name="Merenyi Z."/>
            <person name="Sahu N."/>
            <person name="Viragh M."/>
            <person name="Koszo T."/>
            <person name="Mondo S."/>
            <person name="Kiss B."/>
            <person name="Balint B."/>
            <person name="Kues U."/>
            <person name="Barry K."/>
            <person name="Hegedus J.C."/>
            <person name="Henrissat B."/>
            <person name="Johnson J."/>
            <person name="Lipzen A."/>
            <person name="Ohm R."/>
            <person name="Nagy I."/>
            <person name="Pangilinan J."/>
            <person name="Yan J."/>
            <person name="Xiong Y."/>
            <person name="Grigoriev I.V."/>
            <person name="Hibbett D.S."/>
            <person name="Nagy L.G."/>
        </authorList>
    </citation>
    <scope>NUCLEOTIDE SEQUENCE [LARGE SCALE GENOMIC DNA]</scope>
    <source>
        <strain evidence="1 2">SZMC22713</strain>
    </source>
</reference>